<evidence type="ECO:0000256" key="3">
    <source>
        <dbReference type="ARBA" id="ARBA00022723"/>
    </source>
</evidence>
<evidence type="ECO:0000256" key="2">
    <source>
        <dbReference type="ARBA" id="ARBA00004721"/>
    </source>
</evidence>
<dbReference type="PANTHER" id="PTHR31225">
    <property type="entry name" value="OS04G0344100 PROTEIN-RELATED"/>
    <property type="match status" value="1"/>
</dbReference>
<dbReference type="GO" id="GO:0010333">
    <property type="term" value="F:terpene synthase activity"/>
    <property type="evidence" value="ECO:0007669"/>
    <property type="project" value="InterPro"/>
</dbReference>
<dbReference type="SFLD" id="SFLDS00005">
    <property type="entry name" value="Isoprenoid_Synthase_Type_I"/>
    <property type="match status" value="1"/>
</dbReference>
<dbReference type="SUPFAM" id="SSF48576">
    <property type="entry name" value="Terpenoid synthases"/>
    <property type="match status" value="1"/>
</dbReference>
<organism evidence="6 7">
    <name type="scientific">Aristolochia fimbriata</name>
    <name type="common">White veined hardy Dutchman's pipe vine</name>
    <dbReference type="NCBI Taxonomy" id="158543"/>
    <lineage>
        <taxon>Eukaryota</taxon>
        <taxon>Viridiplantae</taxon>
        <taxon>Streptophyta</taxon>
        <taxon>Embryophyta</taxon>
        <taxon>Tracheophyta</taxon>
        <taxon>Spermatophyta</taxon>
        <taxon>Magnoliopsida</taxon>
        <taxon>Magnoliidae</taxon>
        <taxon>Piperales</taxon>
        <taxon>Aristolochiaceae</taxon>
        <taxon>Aristolochia</taxon>
    </lineage>
</organism>
<keyword evidence="3" id="KW-0479">Metal-binding</keyword>
<evidence type="ECO:0000313" key="7">
    <source>
        <dbReference type="Proteomes" id="UP000825729"/>
    </source>
</evidence>
<dbReference type="InterPro" id="IPR050148">
    <property type="entry name" value="Terpene_synthase-like"/>
</dbReference>
<dbReference type="Proteomes" id="UP000825729">
    <property type="component" value="Unassembled WGS sequence"/>
</dbReference>
<keyword evidence="7" id="KW-1185">Reference proteome</keyword>
<evidence type="ECO:0000259" key="5">
    <source>
        <dbReference type="Pfam" id="PF03936"/>
    </source>
</evidence>
<gene>
    <name evidence="6" type="ORF">H6P81_017428</name>
</gene>
<evidence type="ECO:0000256" key="4">
    <source>
        <dbReference type="ARBA" id="ARBA00022842"/>
    </source>
</evidence>
<dbReference type="GO" id="GO:0000287">
    <property type="term" value="F:magnesium ion binding"/>
    <property type="evidence" value="ECO:0007669"/>
    <property type="project" value="InterPro"/>
</dbReference>
<keyword evidence="4" id="KW-0460">Magnesium</keyword>
<accession>A0AAV7DYK2</accession>
<protein>
    <recommendedName>
        <fullName evidence="5">Terpene synthase metal-binding domain-containing protein</fullName>
    </recommendedName>
</protein>
<name>A0AAV7DYK2_ARIFI</name>
<comment type="caution">
    <text evidence="6">The sequence shown here is derived from an EMBL/GenBank/DDBJ whole genome shotgun (WGS) entry which is preliminary data.</text>
</comment>
<proteinExistence type="predicted"/>
<dbReference type="InterPro" id="IPR034741">
    <property type="entry name" value="Terpene_cyclase-like_1_C"/>
</dbReference>
<dbReference type="SFLD" id="SFLDG01019">
    <property type="entry name" value="Terpene_Cyclase_Like_1_C_Termi"/>
    <property type="match status" value="1"/>
</dbReference>
<evidence type="ECO:0000313" key="6">
    <source>
        <dbReference type="EMBL" id="KAG9441574.1"/>
    </source>
</evidence>
<dbReference type="InterPro" id="IPR008949">
    <property type="entry name" value="Isoprenoid_synthase_dom_sf"/>
</dbReference>
<dbReference type="AlphaFoldDB" id="A0AAV7DYK2"/>
<dbReference type="InterPro" id="IPR005630">
    <property type="entry name" value="Terpene_synthase_metal-bd"/>
</dbReference>
<reference evidence="6 7" key="1">
    <citation type="submission" date="2021-07" db="EMBL/GenBank/DDBJ databases">
        <title>The Aristolochia fimbriata genome: insights into angiosperm evolution, floral development and chemical biosynthesis.</title>
        <authorList>
            <person name="Jiao Y."/>
        </authorList>
    </citation>
    <scope>NUCLEOTIDE SEQUENCE [LARGE SCALE GENOMIC DNA]</scope>
    <source>
        <strain evidence="6">IBCAS-2021</strain>
        <tissue evidence="6">Leaf</tissue>
    </source>
</reference>
<sequence length="404" mass="46610">METMQHAVVRRSANYQSNVFTIFMDEKGRSKHEPPYSTEKKGRTSIGHTRKINIAACSTRFNINNTYMETTMQQAEIRRSANYQPSVCNHESIHSLDSDYKQYLCWWNNLGLGKKLSFSRDLLAESFMWAAEVFYQPQYAYTRFCVAQLIQFVTTIDDVYDVYGSREEVELFTDVIQRWDINAMGHLPNFMELCFLALFNSVNDLGYNTLKEHGCNIIPFLKKLFGDLCKRYLKESQWYYEGYTPTLAEYLSNAWVTIGVPAILSCAYFSMKHEMMESGLEIVNSYPDVIKWSSIINRLCDDLGTAKDEMARGDVPKSVQCYMHETGVSGEAAREHIKDLIQEAWKKLNKELVCDSPLPRAFVEATMHTARTFHGFYQFGDGFASNRDITTAKFKKLLVEPLPI</sequence>
<evidence type="ECO:0000256" key="1">
    <source>
        <dbReference type="ARBA" id="ARBA00001946"/>
    </source>
</evidence>
<dbReference type="Pfam" id="PF03936">
    <property type="entry name" value="Terpene_synth_C"/>
    <property type="match status" value="1"/>
</dbReference>
<comment type="pathway">
    <text evidence="2">Secondary metabolite biosynthesis; terpenoid biosynthesis.</text>
</comment>
<dbReference type="Gene3D" id="1.10.600.10">
    <property type="entry name" value="Farnesyl Diphosphate Synthase"/>
    <property type="match status" value="1"/>
</dbReference>
<dbReference type="EMBL" id="JAINDJ010000007">
    <property type="protein sequence ID" value="KAG9441574.1"/>
    <property type="molecule type" value="Genomic_DNA"/>
</dbReference>
<dbReference type="GO" id="GO:0016114">
    <property type="term" value="P:terpenoid biosynthetic process"/>
    <property type="evidence" value="ECO:0007669"/>
    <property type="project" value="InterPro"/>
</dbReference>
<dbReference type="FunFam" id="1.10.600.10:FF:000007">
    <property type="entry name" value="Isoprene synthase, chloroplastic"/>
    <property type="match status" value="1"/>
</dbReference>
<comment type="cofactor">
    <cofactor evidence="1">
        <name>Mg(2+)</name>
        <dbReference type="ChEBI" id="CHEBI:18420"/>
    </cofactor>
</comment>
<dbReference type="PANTHER" id="PTHR31225:SF252">
    <property type="entry name" value="TERPENE SYNTHASE 12-RELATED"/>
    <property type="match status" value="1"/>
</dbReference>
<feature type="domain" description="Terpene synthase metal-binding" evidence="5">
    <location>
        <begin position="109"/>
        <end position="347"/>
    </location>
</feature>